<dbReference type="Proteomes" id="UP001158048">
    <property type="component" value="Unassembled WGS sequence"/>
</dbReference>
<name>A0ACD2U785_9PSED</name>
<evidence type="ECO:0000313" key="2">
    <source>
        <dbReference type="Proteomes" id="UP001158048"/>
    </source>
</evidence>
<organism evidence="1 2">
    <name type="scientific">Pseudomonas helmanticensis</name>
    <dbReference type="NCBI Taxonomy" id="1471381"/>
    <lineage>
        <taxon>Bacteria</taxon>
        <taxon>Pseudomonadati</taxon>
        <taxon>Pseudomonadota</taxon>
        <taxon>Gammaproteobacteria</taxon>
        <taxon>Pseudomonadales</taxon>
        <taxon>Pseudomonadaceae</taxon>
        <taxon>Pseudomonas</taxon>
    </lineage>
</organism>
<evidence type="ECO:0000313" key="1">
    <source>
        <dbReference type="EMBL" id="SMQ26733.1"/>
    </source>
</evidence>
<gene>
    <name evidence="1" type="ORF">SAMN04488483_3167</name>
</gene>
<keyword evidence="2" id="KW-1185">Reference proteome</keyword>
<reference evidence="1" key="1">
    <citation type="submission" date="2017-05" db="EMBL/GenBank/DDBJ databases">
        <authorList>
            <person name="Varghese N."/>
            <person name="Submissions S."/>
        </authorList>
    </citation>
    <scope>NUCLEOTIDE SEQUENCE</scope>
    <source>
        <strain evidence="1">LMG 28168</strain>
    </source>
</reference>
<comment type="caution">
    <text evidence="1">The sequence shown here is derived from an EMBL/GenBank/DDBJ whole genome shotgun (WGS) entry which is preliminary data.</text>
</comment>
<accession>A0ACD2U785</accession>
<sequence>MSYEFSAQQRRVFDRYSRWLGMLVATFDKTPQVFEARRQSGHQRGALSWDTRLNRVHFYEETLQGHWKRVGNIRTLVSRYVDDLTTFRRESLEITQRSSRSEPLAQVDCRIYSLYRSTNWGGTPPNSVRSLVQELGSRFWSLTGQTTPTHGMIDTMGEAIFGLNAAFVRIMDSPSCACHSQPTVAQELFRNTVTTPAWDIAYSSADPSIRAREYQADVARLFNDFVLLNTQMGVFVKEITLRHRLGQ</sequence>
<dbReference type="EMBL" id="FXUY01000001">
    <property type="protein sequence ID" value="SMQ26733.1"/>
    <property type="molecule type" value="Genomic_DNA"/>
</dbReference>
<proteinExistence type="predicted"/>
<protein>
    <submittedName>
        <fullName evidence="1">Uncharacterized protein</fullName>
    </submittedName>
</protein>